<gene>
    <name evidence="12" type="ORF">DNG_02855</name>
</gene>
<feature type="transmembrane region" description="Helical" evidence="10">
    <location>
        <begin position="503"/>
        <end position="525"/>
    </location>
</feature>
<feature type="domain" description="Amino acid transporter transmembrane" evidence="11">
    <location>
        <begin position="41"/>
        <end position="441"/>
    </location>
</feature>
<feature type="transmembrane region" description="Helical" evidence="10">
    <location>
        <begin position="406"/>
        <end position="428"/>
    </location>
</feature>
<dbReference type="GO" id="GO:0000329">
    <property type="term" value="C:fungal-type vacuole membrane"/>
    <property type="evidence" value="ECO:0007669"/>
    <property type="project" value="TreeGrafter"/>
</dbReference>
<feature type="transmembrane region" description="Helical" evidence="10">
    <location>
        <begin position="263"/>
        <end position="289"/>
    </location>
</feature>
<dbReference type="GO" id="GO:0015189">
    <property type="term" value="F:L-lysine transmembrane transporter activity"/>
    <property type="evidence" value="ECO:0007669"/>
    <property type="project" value="TreeGrafter"/>
</dbReference>
<dbReference type="PANTHER" id="PTHR22950">
    <property type="entry name" value="AMINO ACID TRANSPORTER"/>
    <property type="match status" value="1"/>
</dbReference>
<accession>A0AAE8MUB0</accession>
<keyword evidence="7 10" id="KW-1133">Transmembrane helix</keyword>
<evidence type="ECO:0000256" key="10">
    <source>
        <dbReference type="SAM" id="Phobius"/>
    </source>
</evidence>
<organism evidence="12 13">
    <name type="scientific">Cephalotrichum gorgonifer</name>
    <dbReference type="NCBI Taxonomy" id="2041049"/>
    <lineage>
        <taxon>Eukaryota</taxon>
        <taxon>Fungi</taxon>
        <taxon>Dikarya</taxon>
        <taxon>Ascomycota</taxon>
        <taxon>Pezizomycotina</taxon>
        <taxon>Sordariomycetes</taxon>
        <taxon>Hypocreomycetidae</taxon>
        <taxon>Microascales</taxon>
        <taxon>Microascaceae</taxon>
        <taxon>Cephalotrichum</taxon>
    </lineage>
</organism>
<keyword evidence="3" id="KW-0813">Transport</keyword>
<evidence type="ECO:0000256" key="2">
    <source>
        <dbReference type="ARBA" id="ARBA00008066"/>
    </source>
</evidence>
<evidence type="ECO:0000259" key="11">
    <source>
        <dbReference type="Pfam" id="PF01490"/>
    </source>
</evidence>
<evidence type="ECO:0000256" key="6">
    <source>
        <dbReference type="ARBA" id="ARBA00022970"/>
    </source>
</evidence>
<keyword evidence="5 10" id="KW-0812">Transmembrane</keyword>
<dbReference type="GO" id="GO:0005302">
    <property type="term" value="F:L-tyrosine transmembrane transporter activity"/>
    <property type="evidence" value="ECO:0007669"/>
    <property type="project" value="TreeGrafter"/>
</dbReference>
<evidence type="ECO:0000256" key="5">
    <source>
        <dbReference type="ARBA" id="ARBA00022692"/>
    </source>
</evidence>
<dbReference type="GO" id="GO:0015194">
    <property type="term" value="F:L-serine transmembrane transporter activity"/>
    <property type="evidence" value="ECO:0007669"/>
    <property type="project" value="TreeGrafter"/>
</dbReference>
<dbReference type="Proteomes" id="UP001187682">
    <property type="component" value="Unassembled WGS sequence"/>
</dbReference>
<keyword evidence="13" id="KW-1185">Reference proteome</keyword>
<feature type="transmembrane region" description="Helical" evidence="10">
    <location>
        <begin position="44"/>
        <end position="65"/>
    </location>
</feature>
<dbReference type="GO" id="GO:0061459">
    <property type="term" value="F:L-arginine transmembrane transporter activity"/>
    <property type="evidence" value="ECO:0007669"/>
    <property type="project" value="TreeGrafter"/>
</dbReference>
<comment type="similarity">
    <text evidence="2">Belongs to the amino acid/polyamine transporter 2 family.</text>
</comment>
<evidence type="ECO:0000313" key="13">
    <source>
        <dbReference type="Proteomes" id="UP001187682"/>
    </source>
</evidence>
<keyword evidence="8 10" id="KW-0472">Membrane</keyword>
<evidence type="ECO:0000256" key="9">
    <source>
        <dbReference type="SAM" id="MobiDB-lite"/>
    </source>
</evidence>
<sequence>MARYGNRPTQFNRTWPGAQGALKQYANGIYRPRRKEGGGEASRISSVVNLLNTIVGAGTLAMPAVMSKMGVTLGIFLMIWSGITAAFGLYLQGRCARYLDRGKSSFFALSQITYPNLAIIFDGAIAIKCFGVGVSYMIIIGDLMPGVMLGFDSRAGEVPFLVDRKFWITAFMLPVILLAFLKRLDSLKYTSLVALVSIGYLVILVVYHFFADDLSGRGPIRVIEWAGPVATLSSLPVVVFAYTCHQNMFSILNEISDDSPKNVVTVVGSSIGSAASIYILVAITGYLTFGNEVTGNIVSMYVPSVASTIAKAAIVVLVTFSVPLQIHPCRASIDAVMKWRPNKAQNNNNPAAPHNSRTILPSSSSDAPRSDHSSGSMSEMRFAAITTAILVMSYITALSVTSLDRMLSYVGSTGSTSISFILPGLFYYKISDPEGIHYQRLSKESDDLDSVGSDDADDHALSGSTSSLRSFVGSAASATLPAKLRKAWRWDLEHIDHGLLRKLALALSYYGVAVMVICLVMNTWFSVTH</sequence>
<feature type="transmembrane region" description="Helical" evidence="10">
    <location>
        <begin position="71"/>
        <end position="91"/>
    </location>
</feature>
<dbReference type="EMBL" id="ONZQ02000003">
    <property type="protein sequence ID" value="SPO00003.1"/>
    <property type="molecule type" value="Genomic_DNA"/>
</dbReference>
<feature type="transmembrane region" description="Helical" evidence="10">
    <location>
        <begin position="166"/>
        <end position="184"/>
    </location>
</feature>
<evidence type="ECO:0000256" key="7">
    <source>
        <dbReference type="ARBA" id="ARBA00022989"/>
    </source>
</evidence>
<feature type="transmembrane region" description="Helical" evidence="10">
    <location>
        <begin position="222"/>
        <end position="242"/>
    </location>
</feature>
<comment type="caution">
    <text evidence="12">The sequence shown here is derived from an EMBL/GenBank/DDBJ whole genome shotgun (WGS) entry which is preliminary data.</text>
</comment>
<keyword evidence="6" id="KW-0029">Amino-acid transport</keyword>
<feature type="region of interest" description="Disordered" evidence="9">
    <location>
        <begin position="344"/>
        <end position="375"/>
    </location>
</feature>
<evidence type="ECO:0000256" key="4">
    <source>
        <dbReference type="ARBA" id="ARBA00022554"/>
    </source>
</evidence>
<evidence type="ECO:0000256" key="8">
    <source>
        <dbReference type="ARBA" id="ARBA00023136"/>
    </source>
</evidence>
<feature type="compositionally biased region" description="Low complexity" evidence="9">
    <location>
        <begin position="344"/>
        <end position="355"/>
    </location>
</feature>
<reference evidence="12" key="1">
    <citation type="submission" date="2018-03" db="EMBL/GenBank/DDBJ databases">
        <authorList>
            <person name="Guldener U."/>
        </authorList>
    </citation>
    <scope>NUCLEOTIDE SEQUENCE</scope>
</reference>
<evidence type="ECO:0000256" key="3">
    <source>
        <dbReference type="ARBA" id="ARBA00022448"/>
    </source>
</evidence>
<name>A0AAE8MUB0_9PEZI</name>
<protein>
    <submittedName>
        <fullName evidence="12">Probable AVT6 - involved in amino acid efflux from the vacuole</fullName>
    </submittedName>
</protein>
<feature type="transmembrane region" description="Helical" evidence="10">
    <location>
        <begin position="301"/>
        <end position="322"/>
    </location>
</feature>
<dbReference type="InterPro" id="IPR013057">
    <property type="entry name" value="AA_transpt_TM"/>
</dbReference>
<keyword evidence="4" id="KW-0926">Vacuole</keyword>
<feature type="transmembrane region" description="Helical" evidence="10">
    <location>
        <begin position="382"/>
        <end position="400"/>
    </location>
</feature>
<dbReference type="PANTHER" id="PTHR22950:SF678">
    <property type="entry name" value="VACUOLAR AMINO ACID TRANSPORTER 5-RELATED"/>
    <property type="match status" value="1"/>
</dbReference>
<evidence type="ECO:0000313" key="12">
    <source>
        <dbReference type="EMBL" id="SPO00003.1"/>
    </source>
</evidence>
<comment type="subcellular location">
    <subcellularLocation>
        <location evidence="1">Vacuole membrane</location>
        <topology evidence="1">Multi-pass membrane protein</topology>
    </subcellularLocation>
</comment>
<dbReference type="GO" id="GO:0005290">
    <property type="term" value="F:L-histidine transmembrane transporter activity"/>
    <property type="evidence" value="ECO:0007669"/>
    <property type="project" value="TreeGrafter"/>
</dbReference>
<feature type="transmembrane region" description="Helical" evidence="10">
    <location>
        <begin position="191"/>
        <end position="210"/>
    </location>
</feature>
<proteinExistence type="inferred from homology"/>
<dbReference type="AlphaFoldDB" id="A0AAE8MUB0"/>
<dbReference type="GO" id="GO:0005313">
    <property type="term" value="F:L-glutamate transmembrane transporter activity"/>
    <property type="evidence" value="ECO:0007669"/>
    <property type="project" value="TreeGrafter"/>
</dbReference>
<evidence type="ECO:0000256" key="1">
    <source>
        <dbReference type="ARBA" id="ARBA00004128"/>
    </source>
</evidence>
<dbReference type="Pfam" id="PF01490">
    <property type="entry name" value="Aa_trans"/>
    <property type="match status" value="1"/>
</dbReference>